<keyword evidence="1" id="KW-1133">Transmembrane helix</keyword>
<organism evidence="2 3">
    <name type="scientific">Atlantibacter subterraneus</name>
    <dbReference type="NCBI Taxonomy" id="255519"/>
    <lineage>
        <taxon>Bacteria</taxon>
        <taxon>Pseudomonadati</taxon>
        <taxon>Pseudomonadota</taxon>
        <taxon>Gammaproteobacteria</taxon>
        <taxon>Enterobacterales</taxon>
        <taxon>Enterobacteriaceae</taxon>
        <taxon>Atlantibacter</taxon>
    </lineage>
</organism>
<gene>
    <name evidence="2" type="ORF">EGT71_00370</name>
</gene>
<sequence>MAERLNGERLAAALETVTFSMRPSLQELPAGMLALGIGDAASQGIALNCKNSGKYRSLSAWLWAMDADERRALQEKARSQAITHIAIEDFSLDSCFAWLLFSSGETQGLDQWVRYIDQWEQGFYLDGDNVSDSAACLHTVFAHARLHAAQTAAHHYDADLLRDGFIRCLKLLTAFINHTLEPLQGIQSLPSADYLAAQAALAYEYQLYQLAIERAVTCQLLVEQADSRRKMLVDALFLNEQNPSGLFKIFARNDRIHSWSKNGFTLLGIYRQQQQGTGNDMVISVDPKSGLSLQSLWQALEAEENRRWAGQRPCNNPRPLHSYAGVPNAPDQPWWDDAGRYTLLGAPKTLANTGEPGSKLSWWNDVLPLIWQQGFVDYLQPCLTRVDEADMPAGGQKQVCAWRWNQPDARLQQTDTSSYLTSTPSFEAWLAGCSQPLMPTTPSALPAADHYEAQWQGDVLIVSHQQGVTLFSRSPDNPALAELLTVAKRIATLSDEYAQFLRQTREIFKKWPQQLRQHTGTIEDKQWEEEIFALRVNALNVLNSTDTLFASAQQNRLSEMLQRQWGLHEQRGSLFAQVDRLDALMRDAIARQNSRRHRIYGSLFSALGMGIAASHVWEPVRDILTTNEYEWQLLLFKHPDTTPQQLAEIAGQSAHFELISLIVFLAFGLLGFILFWFFDIRSQEE</sequence>
<dbReference type="RefSeq" id="WP_125295353.1">
    <property type="nucleotide sequence ID" value="NZ_DAMAQE010000088.1"/>
</dbReference>
<evidence type="ECO:0000256" key="1">
    <source>
        <dbReference type="SAM" id="Phobius"/>
    </source>
</evidence>
<dbReference type="EMBL" id="RHXB01000001">
    <property type="protein sequence ID" value="RSE29011.1"/>
    <property type="molecule type" value="Genomic_DNA"/>
</dbReference>
<dbReference type="Proteomes" id="UP000275331">
    <property type="component" value="Unassembled WGS sequence"/>
</dbReference>
<proteinExistence type="predicted"/>
<keyword evidence="1" id="KW-0812">Transmembrane</keyword>
<protein>
    <submittedName>
        <fullName evidence="2">Uncharacterized protein</fullName>
    </submittedName>
</protein>
<comment type="caution">
    <text evidence="2">The sequence shown here is derived from an EMBL/GenBank/DDBJ whole genome shotgun (WGS) entry which is preliminary data.</text>
</comment>
<dbReference type="AlphaFoldDB" id="A0A3R9GWL7"/>
<reference evidence="2 3" key="1">
    <citation type="submission" date="2018-10" db="EMBL/GenBank/DDBJ databases">
        <title>Transmission dynamics of multidrug resistant bacteria on intensive care unit surfaces.</title>
        <authorList>
            <person name="D'Souza A.W."/>
            <person name="Potter R.F."/>
            <person name="Wallace M."/>
            <person name="Shupe A."/>
            <person name="Patel S."/>
            <person name="Sun S."/>
            <person name="Gul D."/>
            <person name="Kwon J.H."/>
            <person name="Andleeb S."/>
            <person name="Burnham C.-A.D."/>
            <person name="Dantas G."/>
        </authorList>
    </citation>
    <scope>NUCLEOTIDE SEQUENCE [LARGE SCALE GENOMIC DNA]</scope>
    <source>
        <strain evidence="2 3">AS_373</strain>
    </source>
</reference>
<accession>A0A3R9GWL7</accession>
<evidence type="ECO:0000313" key="3">
    <source>
        <dbReference type="Proteomes" id="UP000275331"/>
    </source>
</evidence>
<dbReference type="OrthoDB" id="2985618at2"/>
<feature type="transmembrane region" description="Helical" evidence="1">
    <location>
        <begin position="658"/>
        <end position="678"/>
    </location>
</feature>
<keyword evidence="1" id="KW-0472">Membrane</keyword>
<name>A0A3R9GWL7_9ENTR</name>
<evidence type="ECO:0000313" key="2">
    <source>
        <dbReference type="EMBL" id="RSE29011.1"/>
    </source>
</evidence>